<evidence type="ECO:0000313" key="3">
    <source>
        <dbReference type="Proteomes" id="UP001195483"/>
    </source>
</evidence>
<dbReference type="Proteomes" id="UP001195483">
    <property type="component" value="Unassembled WGS sequence"/>
</dbReference>
<proteinExistence type="predicted"/>
<feature type="compositionally biased region" description="Low complexity" evidence="1">
    <location>
        <begin position="11"/>
        <end position="34"/>
    </location>
</feature>
<comment type="caution">
    <text evidence="2">The sequence shown here is derived from an EMBL/GenBank/DDBJ whole genome shotgun (WGS) entry which is preliminary data.</text>
</comment>
<protein>
    <submittedName>
        <fullName evidence="2">Uncharacterized protein</fullName>
    </submittedName>
</protein>
<reference evidence="2" key="1">
    <citation type="journal article" date="2021" name="Genome Biol. Evol.">
        <title>A High-Quality Reference Genome for a Parasitic Bivalve with Doubly Uniparental Inheritance (Bivalvia: Unionida).</title>
        <authorList>
            <person name="Smith C.H."/>
        </authorList>
    </citation>
    <scope>NUCLEOTIDE SEQUENCE</scope>
    <source>
        <strain evidence="2">CHS0354</strain>
    </source>
</reference>
<organism evidence="2 3">
    <name type="scientific">Potamilus streckersoni</name>
    <dbReference type="NCBI Taxonomy" id="2493646"/>
    <lineage>
        <taxon>Eukaryota</taxon>
        <taxon>Metazoa</taxon>
        <taxon>Spiralia</taxon>
        <taxon>Lophotrochozoa</taxon>
        <taxon>Mollusca</taxon>
        <taxon>Bivalvia</taxon>
        <taxon>Autobranchia</taxon>
        <taxon>Heteroconchia</taxon>
        <taxon>Palaeoheterodonta</taxon>
        <taxon>Unionida</taxon>
        <taxon>Unionoidea</taxon>
        <taxon>Unionidae</taxon>
        <taxon>Ambleminae</taxon>
        <taxon>Lampsilini</taxon>
        <taxon>Potamilus</taxon>
    </lineage>
</organism>
<sequence length="133" mass="15592">MGKAKKRNEENQQQQQWQQYRANKNQQQQQHQQQHSLINIEQQVSQRKQQQQKQKHGNGSNSQQRTIEVECTQGKETSQSKDVKKTEIKIRTLPKKKARRKSTNALKKKEVQIQDMEISGKDGDNGEELGTKR</sequence>
<feature type="compositionally biased region" description="Polar residues" evidence="1">
    <location>
        <begin position="57"/>
        <end position="66"/>
    </location>
</feature>
<reference evidence="2" key="3">
    <citation type="submission" date="2023-05" db="EMBL/GenBank/DDBJ databases">
        <authorList>
            <person name="Smith C.H."/>
        </authorList>
    </citation>
    <scope>NUCLEOTIDE SEQUENCE</scope>
    <source>
        <strain evidence="2">CHS0354</strain>
        <tissue evidence="2">Mantle</tissue>
    </source>
</reference>
<dbReference type="EMBL" id="JAEAOA010000759">
    <property type="protein sequence ID" value="KAK3579919.1"/>
    <property type="molecule type" value="Genomic_DNA"/>
</dbReference>
<keyword evidence="3" id="KW-1185">Reference proteome</keyword>
<reference evidence="2" key="2">
    <citation type="journal article" date="2021" name="Genome Biol. Evol.">
        <title>Developing a high-quality reference genome for a parasitic bivalve with doubly uniparental inheritance (Bivalvia: Unionida).</title>
        <authorList>
            <person name="Smith C.H."/>
        </authorList>
    </citation>
    <scope>NUCLEOTIDE SEQUENCE</scope>
    <source>
        <strain evidence="2">CHS0354</strain>
        <tissue evidence="2">Mantle</tissue>
    </source>
</reference>
<evidence type="ECO:0000256" key="1">
    <source>
        <dbReference type="SAM" id="MobiDB-lite"/>
    </source>
</evidence>
<dbReference type="AlphaFoldDB" id="A0AAE0RUS9"/>
<evidence type="ECO:0000313" key="2">
    <source>
        <dbReference type="EMBL" id="KAK3579919.1"/>
    </source>
</evidence>
<feature type="compositionally biased region" description="Basic and acidic residues" evidence="1">
    <location>
        <begin position="78"/>
        <end position="90"/>
    </location>
</feature>
<accession>A0AAE0RUS9</accession>
<feature type="compositionally biased region" description="Low complexity" evidence="1">
    <location>
        <begin position="42"/>
        <end position="52"/>
    </location>
</feature>
<feature type="compositionally biased region" description="Basic residues" evidence="1">
    <location>
        <begin position="92"/>
        <end position="102"/>
    </location>
</feature>
<feature type="region of interest" description="Disordered" evidence="1">
    <location>
        <begin position="1"/>
        <end position="133"/>
    </location>
</feature>
<feature type="compositionally biased region" description="Basic and acidic residues" evidence="1">
    <location>
        <begin position="107"/>
        <end position="133"/>
    </location>
</feature>
<name>A0AAE0RUS9_9BIVA</name>
<gene>
    <name evidence="2" type="ORF">CHS0354_012460</name>
</gene>